<evidence type="ECO:0000313" key="2">
    <source>
        <dbReference type="EMBL" id="SBS87171.1"/>
    </source>
</evidence>
<gene>
    <name evidence="3" type="ORF">POVCU1_038130</name>
    <name evidence="2" type="ORF">POVCU2_0041250</name>
</gene>
<dbReference type="Proteomes" id="UP000078546">
    <property type="component" value="Unassembled WGS sequence"/>
</dbReference>
<reference evidence="4 5" key="1">
    <citation type="submission" date="2016-05" db="EMBL/GenBank/DDBJ databases">
        <authorList>
            <person name="Naeem Raeece"/>
        </authorList>
    </citation>
    <scope>NUCLEOTIDE SEQUENCE [LARGE SCALE GENOMIC DNA]</scope>
</reference>
<evidence type="ECO:0000313" key="5">
    <source>
        <dbReference type="Proteomes" id="UP000078560"/>
    </source>
</evidence>
<organism evidence="2 5">
    <name type="scientific">Plasmodium ovale curtisi</name>
    <dbReference type="NCBI Taxonomy" id="864141"/>
    <lineage>
        <taxon>Eukaryota</taxon>
        <taxon>Sar</taxon>
        <taxon>Alveolata</taxon>
        <taxon>Apicomplexa</taxon>
        <taxon>Aconoidasida</taxon>
        <taxon>Haemosporida</taxon>
        <taxon>Plasmodiidae</taxon>
        <taxon>Plasmodium</taxon>
        <taxon>Plasmodium (Plasmodium)</taxon>
    </lineage>
</organism>
<name>A0A1A8W669_PLAOA</name>
<dbReference type="EMBL" id="FLQV01000701">
    <property type="protein sequence ID" value="SBS97427.1"/>
    <property type="molecule type" value="Genomic_DNA"/>
</dbReference>
<feature type="region of interest" description="Disordered" evidence="1">
    <location>
        <begin position="45"/>
        <end position="74"/>
    </location>
</feature>
<accession>A0A1A8W669</accession>
<dbReference type="EMBL" id="FLQU01000549">
    <property type="protein sequence ID" value="SBS87171.1"/>
    <property type="molecule type" value="Genomic_DNA"/>
</dbReference>
<reference evidence="2" key="2">
    <citation type="submission" date="2016-05" db="EMBL/GenBank/DDBJ databases">
        <authorList>
            <person name="Lavstsen T."/>
            <person name="Jespersen J.S."/>
        </authorList>
    </citation>
    <scope>NUCLEOTIDE SEQUENCE [LARGE SCALE GENOMIC DNA]</scope>
</reference>
<dbReference type="AlphaFoldDB" id="A0A1A8W669"/>
<evidence type="ECO:0000313" key="3">
    <source>
        <dbReference type="EMBL" id="SBS97427.1"/>
    </source>
</evidence>
<evidence type="ECO:0000256" key="1">
    <source>
        <dbReference type="SAM" id="MobiDB-lite"/>
    </source>
</evidence>
<evidence type="ECO:0000313" key="4">
    <source>
        <dbReference type="Proteomes" id="UP000078546"/>
    </source>
</evidence>
<feature type="region of interest" description="Disordered" evidence="1">
    <location>
        <begin position="1"/>
        <end position="24"/>
    </location>
</feature>
<proteinExistence type="predicted"/>
<protein>
    <submittedName>
        <fullName evidence="2">Uncharacterized protein</fullName>
    </submittedName>
</protein>
<sequence>MERNHQTRGAQHITPAKPGSHHITTAKLGQHITPAHRAIIFFDPGEGRGREERGGGEAEHHVCSHRTDELSSLP</sequence>
<dbReference type="Proteomes" id="UP000078560">
    <property type="component" value="Unassembled WGS sequence"/>
</dbReference>